<dbReference type="RefSeq" id="WP_191817871.1">
    <property type="nucleotide sequence ID" value="NZ_JACYFT010000001.1"/>
</dbReference>
<organism evidence="1 2">
    <name type="scientific">Limnohabitans radicicola</name>
    <dbReference type="NCBI Taxonomy" id="2771427"/>
    <lineage>
        <taxon>Bacteria</taxon>
        <taxon>Pseudomonadati</taxon>
        <taxon>Pseudomonadota</taxon>
        <taxon>Betaproteobacteria</taxon>
        <taxon>Burkholderiales</taxon>
        <taxon>Comamonadaceae</taxon>
        <taxon>Limnohabitans</taxon>
    </lineage>
</organism>
<name>A0A927IL02_9BURK</name>
<dbReference type="InterPro" id="IPR050238">
    <property type="entry name" value="DNA_Rep/Repair_Clamp_Loader"/>
</dbReference>
<gene>
    <name evidence="1" type="ORF">IC609_02515</name>
</gene>
<evidence type="ECO:0008006" key="3">
    <source>
        <dbReference type="Google" id="ProtNLM"/>
    </source>
</evidence>
<dbReference type="GO" id="GO:0006261">
    <property type="term" value="P:DNA-templated DNA replication"/>
    <property type="evidence" value="ECO:0007669"/>
    <property type="project" value="TreeGrafter"/>
</dbReference>
<dbReference type="Gene3D" id="3.40.50.300">
    <property type="entry name" value="P-loop containing nucleotide triphosphate hydrolases"/>
    <property type="match status" value="1"/>
</dbReference>
<accession>A0A927IL02</accession>
<evidence type="ECO:0000313" key="2">
    <source>
        <dbReference type="Proteomes" id="UP000647424"/>
    </source>
</evidence>
<comment type="caution">
    <text evidence="1">The sequence shown here is derived from an EMBL/GenBank/DDBJ whole genome shotgun (WGS) entry which is preliminary data.</text>
</comment>
<dbReference type="Proteomes" id="UP000647424">
    <property type="component" value="Unassembled WGS sequence"/>
</dbReference>
<reference evidence="1" key="1">
    <citation type="submission" date="2020-09" db="EMBL/GenBank/DDBJ databases">
        <title>Genome seq and assembly of Limnohabitants sp.</title>
        <authorList>
            <person name="Chhetri G."/>
        </authorList>
    </citation>
    <scope>NUCLEOTIDE SEQUENCE</scope>
    <source>
        <strain evidence="1">JUR4</strain>
    </source>
</reference>
<dbReference type="InterPro" id="IPR027417">
    <property type="entry name" value="P-loop_NTPase"/>
</dbReference>
<keyword evidence="2" id="KW-1185">Reference proteome</keyword>
<sequence length="215" mass="24618">MGKIVDTESKYRPRSLDEFVFPNKHVEEVAKAYGSGEITRPLILSGTNGTGKSLLSELIPQQIEGFEPQINRVRSCDLNSSKEIYSQFTRNKQFDKLFTPYNQRFSYNIIEEVNFDTKARDAFRVVLDEYRGVDMTIMTTNEIGKIDIGVRSRCETLHVPPCEPQVFFPRAKAIIEAEGYSIDDDALIAALDAVYDAKPDNRRYYQTIDEILRKA</sequence>
<proteinExistence type="predicted"/>
<dbReference type="SUPFAM" id="SSF52540">
    <property type="entry name" value="P-loop containing nucleoside triphosphate hydrolases"/>
    <property type="match status" value="1"/>
</dbReference>
<evidence type="ECO:0000313" key="1">
    <source>
        <dbReference type="EMBL" id="MBD8049402.1"/>
    </source>
</evidence>
<dbReference type="EMBL" id="JACYFT010000001">
    <property type="protein sequence ID" value="MBD8049402.1"/>
    <property type="molecule type" value="Genomic_DNA"/>
</dbReference>
<dbReference type="PANTHER" id="PTHR11669:SF0">
    <property type="entry name" value="PROTEIN STICHEL-LIKE 2"/>
    <property type="match status" value="1"/>
</dbReference>
<protein>
    <recommendedName>
        <fullName evidence="3">AAA+ ATPase domain-containing protein</fullName>
    </recommendedName>
</protein>
<dbReference type="PANTHER" id="PTHR11669">
    <property type="entry name" value="REPLICATION FACTOR C / DNA POLYMERASE III GAMMA-TAU SUBUNIT"/>
    <property type="match status" value="1"/>
</dbReference>
<dbReference type="AlphaFoldDB" id="A0A927IL02"/>